<dbReference type="Pfam" id="PF19570">
    <property type="entry name" value="DUF6088"/>
    <property type="match status" value="1"/>
</dbReference>
<dbReference type="InterPro" id="IPR045738">
    <property type="entry name" value="DUF6088"/>
</dbReference>
<dbReference type="EMBL" id="VSIX01000059">
    <property type="protein sequence ID" value="TYB30973.1"/>
    <property type="molecule type" value="Genomic_DNA"/>
</dbReference>
<evidence type="ECO:0000313" key="2">
    <source>
        <dbReference type="Proteomes" id="UP000324143"/>
    </source>
</evidence>
<evidence type="ECO:0008006" key="3">
    <source>
        <dbReference type="Google" id="ProtNLM"/>
    </source>
</evidence>
<proteinExistence type="predicted"/>
<sequence length="238" mass="27936">MSVMKYVKDKIDGFEDGKVFDYYSFNIDRSKMMALSKALSRLFKSGKIKRLKRGLYYKTKKTKYGELMPDEKEVLKNILYKNKKRIGYLTGVKLYNRLGLTAQIANEYQIAVNKLKKDIKMKKVKVNFTKVNAPINEKNYRMLQYLDVLKNIKNIPGSSKNTAYKKIKNIILNLKTKEINRIIELADYYRAGTNALLGTILQDKTNINLKKLKKRLSPFSNYKFNIENIKNKKKWMIS</sequence>
<reference evidence="1" key="1">
    <citation type="submission" date="2019-08" db="EMBL/GenBank/DDBJ databases">
        <title>Genomic characterization of a novel candidate phylum (ARYD3) from a high temperature, high salinity tertiary oil reservoir in north central Oklahoma, USA.</title>
        <authorList>
            <person name="Youssef N.H."/>
            <person name="Yadav A."/>
            <person name="Elshahed M.S."/>
        </authorList>
    </citation>
    <scope>NUCLEOTIDE SEQUENCE [LARGE SCALE GENOMIC DNA]</scope>
    <source>
        <strain evidence="1">ARYD3</strain>
    </source>
</reference>
<name>A0A5D0MH79_9BACT</name>
<organism evidence="1 2">
    <name type="scientific">Candidatus Mcinerneyibacterium aminivorans</name>
    <dbReference type="NCBI Taxonomy" id="2703815"/>
    <lineage>
        <taxon>Bacteria</taxon>
        <taxon>Candidatus Macinerneyibacteriota</taxon>
        <taxon>Candidatus Mcinerneyibacteria</taxon>
        <taxon>Candidatus Mcinerneyibacteriales</taxon>
        <taxon>Candidatus Mcinerneyibacteriaceae</taxon>
        <taxon>Candidatus Mcinerneyibacterium</taxon>
    </lineage>
</organism>
<accession>A0A5D0MH79</accession>
<dbReference type="AlphaFoldDB" id="A0A5D0MH79"/>
<keyword evidence="2" id="KW-1185">Reference proteome</keyword>
<protein>
    <recommendedName>
        <fullName evidence="3">AbiEi antitoxin C-terminal domain-containing protein</fullName>
    </recommendedName>
</protein>
<gene>
    <name evidence="1" type="ORF">FXF47_06490</name>
</gene>
<evidence type="ECO:0000313" key="1">
    <source>
        <dbReference type="EMBL" id="TYB30973.1"/>
    </source>
</evidence>
<comment type="caution">
    <text evidence="1">The sequence shown here is derived from an EMBL/GenBank/DDBJ whole genome shotgun (WGS) entry which is preliminary data.</text>
</comment>
<dbReference type="Proteomes" id="UP000324143">
    <property type="component" value="Unassembled WGS sequence"/>
</dbReference>